<dbReference type="EMBL" id="QTSX02006593">
    <property type="protein sequence ID" value="KAJ9052846.1"/>
    <property type="molecule type" value="Genomic_DNA"/>
</dbReference>
<keyword evidence="2" id="KW-1185">Reference proteome</keyword>
<proteinExistence type="predicted"/>
<evidence type="ECO:0000313" key="1">
    <source>
        <dbReference type="EMBL" id="KAJ9052846.1"/>
    </source>
</evidence>
<name>A0ACC2RRY5_9FUNG</name>
<sequence>MTPYRGNRKTIEGMKQLLLITLASCVLGVEQELATSPRIATVSVSDKQFITKCKKLCSQTLTSCKPGSKFLCENTCEATAKNTGGKQIVDNLCTPEMQKIFDCDMTQVDTTISSCIAHENILFPLSKNCKDHLCGREDYFNKPSCLESACKDEEKMLAWVKDGSKDPQHQACFKFMCSETSKSDLCVNFKLNTLFSCLDYEETKSLDNQLAEAEKITKEKENAVKNLEDKLQEITRALEKAKEEAKEANLALDAAKESSSKDKENKDRCLGDLTTYKDSYLSDKLEDCNKDLAEKENKALLTSDALSQKRSELARYIKTLEIRFLDVDPSCNTELKRNGNIAYKNYKRKHVNSLEAKVDELEKANKTAHDALADSKDCKDRVEQSFVELAEQVKHRYLSTDVILMAQNPNFFDPLNL</sequence>
<protein>
    <submittedName>
        <fullName evidence="1">Uncharacterized protein</fullName>
    </submittedName>
</protein>
<dbReference type="Proteomes" id="UP001165960">
    <property type="component" value="Unassembled WGS sequence"/>
</dbReference>
<reference evidence="1" key="1">
    <citation type="submission" date="2022-04" db="EMBL/GenBank/DDBJ databases">
        <title>Genome of the entomopathogenic fungus Entomophthora muscae.</title>
        <authorList>
            <person name="Elya C."/>
            <person name="Lovett B.R."/>
            <person name="Lee E."/>
            <person name="Macias A.M."/>
            <person name="Hajek A.E."/>
            <person name="De Bivort B.L."/>
            <person name="Kasson M.T."/>
            <person name="De Fine Licht H.H."/>
            <person name="Stajich J.E."/>
        </authorList>
    </citation>
    <scope>NUCLEOTIDE SEQUENCE</scope>
    <source>
        <strain evidence="1">Berkeley</strain>
    </source>
</reference>
<comment type="caution">
    <text evidence="1">The sequence shown here is derived from an EMBL/GenBank/DDBJ whole genome shotgun (WGS) entry which is preliminary data.</text>
</comment>
<gene>
    <name evidence="1" type="ORF">DSO57_1030080</name>
</gene>
<accession>A0ACC2RRY5</accession>
<organism evidence="1 2">
    <name type="scientific">Entomophthora muscae</name>
    <dbReference type="NCBI Taxonomy" id="34485"/>
    <lineage>
        <taxon>Eukaryota</taxon>
        <taxon>Fungi</taxon>
        <taxon>Fungi incertae sedis</taxon>
        <taxon>Zoopagomycota</taxon>
        <taxon>Entomophthoromycotina</taxon>
        <taxon>Entomophthoromycetes</taxon>
        <taxon>Entomophthorales</taxon>
        <taxon>Entomophthoraceae</taxon>
        <taxon>Entomophthora</taxon>
    </lineage>
</organism>
<evidence type="ECO:0000313" key="2">
    <source>
        <dbReference type="Proteomes" id="UP001165960"/>
    </source>
</evidence>